<dbReference type="EMBL" id="MN740708">
    <property type="protein sequence ID" value="QHU09318.1"/>
    <property type="molecule type" value="Genomic_DNA"/>
</dbReference>
<protein>
    <submittedName>
        <fullName evidence="2">Uncharacterized protein</fullName>
    </submittedName>
</protein>
<name>A0A6C0JZJ0_9ZZZZ</name>
<evidence type="ECO:0000313" key="2">
    <source>
        <dbReference type="EMBL" id="QHU09318.1"/>
    </source>
</evidence>
<proteinExistence type="predicted"/>
<feature type="transmembrane region" description="Helical" evidence="1">
    <location>
        <begin position="71"/>
        <end position="98"/>
    </location>
</feature>
<keyword evidence="1" id="KW-1133">Transmembrane helix</keyword>
<dbReference type="AlphaFoldDB" id="A0A6C0JZJ0"/>
<sequence length="259" mass="29191">MSSTANSSTSIMLFIILTTIYAFVKYNTSNTLQSVANNMYFYIYLLIVLLAEYFVNLNLTTSICGSSQWTTALIVTILPWGIIFGILTLLLTMFPGWLSPFSNTFGYAIALMAGLNDIFADIIEPNPKGVKVKPEESIVQQALAHIYSDKSLLINEITVDNFDYFWDSMKGVFKQSAYENDTLKNNLYSMVVLKNTVSMYIWYILTGILITSISYNYIINSGCKASAAEMQQRYVQYEQELSEAQTSTAPAKRVYTTTE</sequence>
<feature type="transmembrane region" description="Helical" evidence="1">
    <location>
        <begin position="200"/>
        <end position="218"/>
    </location>
</feature>
<keyword evidence="1" id="KW-0812">Transmembrane</keyword>
<organism evidence="2">
    <name type="scientific">viral metagenome</name>
    <dbReference type="NCBI Taxonomy" id="1070528"/>
    <lineage>
        <taxon>unclassified sequences</taxon>
        <taxon>metagenomes</taxon>
        <taxon>organismal metagenomes</taxon>
    </lineage>
</organism>
<accession>A0A6C0JZJ0</accession>
<evidence type="ECO:0000256" key="1">
    <source>
        <dbReference type="SAM" id="Phobius"/>
    </source>
</evidence>
<reference evidence="2" key="1">
    <citation type="journal article" date="2020" name="Nature">
        <title>Giant virus diversity and host interactions through global metagenomics.</title>
        <authorList>
            <person name="Schulz F."/>
            <person name="Roux S."/>
            <person name="Paez-Espino D."/>
            <person name="Jungbluth S."/>
            <person name="Walsh D.A."/>
            <person name="Denef V.J."/>
            <person name="McMahon K.D."/>
            <person name="Konstantinidis K.T."/>
            <person name="Eloe-Fadrosh E.A."/>
            <person name="Kyrpides N.C."/>
            <person name="Woyke T."/>
        </authorList>
    </citation>
    <scope>NUCLEOTIDE SEQUENCE</scope>
    <source>
        <strain evidence="2">GVMAG-S-1074260-58</strain>
    </source>
</reference>
<feature type="transmembrane region" description="Helical" evidence="1">
    <location>
        <begin position="7"/>
        <end position="24"/>
    </location>
</feature>
<feature type="transmembrane region" description="Helical" evidence="1">
    <location>
        <begin position="39"/>
        <end position="59"/>
    </location>
</feature>
<keyword evidence="1" id="KW-0472">Membrane</keyword>